<evidence type="ECO:0000313" key="1">
    <source>
        <dbReference type="EMBL" id="GAW26558.1"/>
    </source>
</evidence>
<protein>
    <submittedName>
        <fullName evidence="1">Putative sodium:neurotransmitter symporter</fullName>
    </submittedName>
</protein>
<organism evidence="1">
    <name type="scientific">Rosellinia necatrix</name>
    <name type="common">White root-rot fungus</name>
    <dbReference type="NCBI Taxonomy" id="77044"/>
    <lineage>
        <taxon>Eukaryota</taxon>
        <taxon>Fungi</taxon>
        <taxon>Dikarya</taxon>
        <taxon>Ascomycota</taxon>
        <taxon>Pezizomycotina</taxon>
        <taxon>Sordariomycetes</taxon>
        <taxon>Xylariomycetidae</taxon>
        <taxon>Xylariales</taxon>
        <taxon>Xylariaceae</taxon>
        <taxon>Rosellinia</taxon>
    </lineage>
</organism>
<dbReference type="AlphaFoldDB" id="A0A1S8A8Y4"/>
<evidence type="ECO:0000313" key="2">
    <source>
        <dbReference type="Proteomes" id="UP000054516"/>
    </source>
</evidence>
<proteinExistence type="predicted"/>
<accession>A0A1S8A8Y4</accession>
<reference evidence="1" key="1">
    <citation type="submission" date="2016-03" db="EMBL/GenBank/DDBJ databases">
        <title>Draft genome sequence of Rosellinia necatrix.</title>
        <authorList>
            <person name="Kanematsu S."/>
        </authorList>
    </citation>
    <scope>NUCLEOTIDE SEQUENCE [LARGE SCALE GENOMIC DNA]</scope>
    <source>
        <strain evidence="1">W97</strain>
    </source>
</reference>
<sequence>MENQIKNQMKTLQPTVSPIRAIPGYDVYEATAALLSVRLPMIGSILAITSWL</sequence>
<keyword evidence="2" id="KW-1185">Reference proteome</keyword>
<dbReference type="Proteomes" id="UP000054516">
    <property type="component" value="Unassembled WGS sequence"/>
</dbReference>
<dbReference type="EMBL" id="DF977482">
    <property type="protein sequence ID" value="GAW26558.1"/>
    <property type="molecule type" value="Genomic_DNA"/>
</dbReference>
<name>A0A1S8A8Y4_ROSNE</name>
<gene>
    <name evidence="1" type="ORF">SAMD00023353_3700030</name>
</gene>